<dbReference type="EMBL" id="GG749434">
    <property type="protein sequence ID" value="KMW67821.1"/>
    <property type="molecule type" value="Genomic_DNA"/>
</dbReference>
<sequence>MSAPTFALATAALQAEGNGRKSTEYVEQRDRLLHDLPKVQGFGGFLGGHDTYQLSFSSFPSKPAREEGVPDDNAIATAIFHVLAMKSKSSCVIVAWKLSAWEVSELQSAVRRGD</sequence>
<protein>
    <submittedName>
        <fullName evidence="1">Uncharacterized protein</fullName>
    </submittedName>
</protein>
<name>A0A0J9EP50_AJEDA</name>
<dbReference type="Proteomes" id="UP000007802">
    <property type="component" value="Unassembled WGS sequence"/>
</dbReference>
<evidence type="ECO:0000313" key="1">
    <source>
        <dbReference type="EMBL" id="KMW67821.1"/>
    </source>
</evidence>
<proteinExistence type="predicted"/>
<gene>
    <name evidence="1" type="ORF">BDDG_12351</name>
</gene>
<reference evidence="1" key="1">
    <citation type="submission" date="2010-03" db="EMBL/GenBank/DDBJ databases">
        <title>Annotation of Blastomyces dermatitidis strain ATCC 18188.</title>
        <authorList>
            <consortium name="The Broad Institute Genome Sequencing Platform"/>
            <consortium name="Broad Institute Genome Sequencing Center for Infectious Disease."/>
            <person name="Cuomo C."/>
            <person name="Klein B."/>
            <person name="Sullivan T."/>
            <person name="Heitman J."/>
            <person name="Young S."/>
            <person name="Zeng Q."/>
            <person name="Gargeya S."/>
            <person name="Alvarado L."/>
            <person name="Berlin A.M."/>
            <person name="Chapman S.B."/>
            <person name="Chen Z."/>
            <person name="Freedman E."/>
            <person name="Gellesch M."/>
            <person name="Goldberg J."/>
            <person name="Griggs A."/>
            <person name="Gujja S."/>
            <person name="Heilman E."/>
            <person name="Heiman D."/>
            <person name="Howarth C."/>
            <person name="Mehta T."/>
            <person name="Neiman D."/>
            <person name="Pearson M."/>
            <person name="Roberts A."/>
            <person name="Saif S."/>
            <person name="Shea T."/>
            <person name="Shenoy N."/>
            <person name="Sisk P."/>
            <person name="Stolte C."/>
            <person name="Sykes S."/>
            <person name="White J."/>
            <person name="Yandava C."/>
            <person name="Haas B."/>
            <person name="Nusbaum C."/>
            <person name="Birren B."/>
        </authorList>
    </citation>
    <scope>NUCLEOTIDE SEQUENCE</scope>
    <source>
        <strain evidence="1">ATCC 18188</strain>
    </source>
</reference>
<dbReference type="AlphaFoldDB" id="A0A0J9EP50"/>
<organism evidence="1">
    <name type="scientific">Ajellomyces dermatitidis (strain ATCC 18188 / CBS 674.68)</name>
    <name type="common">Blastomyces dermatitidis</name>
    <dbReference type="NCBI Taxonomy" id="653446"/>
    <lineage>
        <taxon>Eukaryota</taxon>
        <taxon>Fungi</taxon>
        <taxon>Dikarya</taxon>
        <taxon>Ascomycota</taxon>
        <taxon>Pezizomycotina</taxon>
        <taxon>Eurotiomycetes</taxon>
        <taxon>Eurotiomycetidae</taxon>
        <taxon>Onygenales</taxon>
        <taxon>Ajellomycetaceae</taxon>
        <taxon>Blastomyces</taxon>
    </lineage>
</organism>
<accession>A0A0J9EP50</accession>